<dbReference type="SMART" id="SM00850">
    <property type="entry name" value="LytTR"/>
    <property type="match status" value="1"/>
</dbReference>
<name>A0A2V4BUK7_9FLAO</name>
<dbReference type="Proteomes" id="UP000247903">
    <property type="component" value="Unassembled WGS sequence"/>
</dbReference>
<dbReference type="Gene3D" id="3.40.50.2300">
    <property type="match status" value="1"/>
</dbReference>
<dbReference type="InterPro" id="IPR046947">
    <property type="entry name" value="LytR-like"/>
</dbReference>
<evidence type="ECO:0008006" key="6">
    <source>
        <dbReference type="Google" id="ProtNLM"/>
    </source>
</evidence>
<dbReference type="PROSITE" id="PS50110">
    <property type="entry name" value="RESPONSE_REGULATORY"/>
    <property type="match status" value="1"/>
</dbReference>
<feature type="modified residue" description="4-aspartylphosphate" evidence="1">
    <location>
        <position position="53"/>
    </location>
</feature>
<feature type="domain" description="HTH LytTR-type" evidence="3">
    <location>
        <begin position="124"/>
        <end position="191"/>
    </location>
</feature>
<dbReference type="PANTHER" id="PTHR37299:SF1">
    <property type="entry name" value="STAGE 0 SPORULATION PROTEIN A HOMOLOG"/>
    <property type="match status" value="1"/>
</dbReference>
<keyword evidence="1" id="KW-0597">Phosphoprotein</keyword>
<proteinExistence type="predicted"/>
<dbReference type="PROSITE" id="PS50930">
    <property type="entry name" value="HTH_LYTTR"/>
    <property type="match status" value="1"/>
</dbReference>
<dbReference type="SUPFAM" id="SSF52172">
    <property type="entry name" value="CheY-like"/>
    <property type="match status" value="1"/>
</dbReference>
<reference evidence="4 5" key="1">
    <citation type="submission" date="2018-05" db="EMBL/GenBank/DDBJ databases">
        <title>Flavobacterium sp. strain IMCC34759, incomplete genome.</title>
        <authorList>
            <person name="Joung Y."/>
            <person name="Cho J."/>
        </authorList>
    </citation>
    <scope>NUCLEOTIDE SEQUENCE [LARGE SCALE GENOMIC DNA]</scope>
    <source>
        <strain evidence="4 5">IMCC34759</strain>
    </source>
</reference>
<dbReference type="GO" id="GO:0003677">
    <property type="term" value="F:DNA binding"/>
    <property type="evidence" value="ECO:0007669"/>
    <property type="project" value="InterPro"/>
</dbReference>
<evidence type="ECO:0000313" key="4">
    <source>
        <dbReference type="EMBL" id="PXY42675.1"/>
    </source>
</evidence>
<dbReference type="Gene3D" id="2.40.50.1020">
    <property type="entry name" value="LytTr DNA-binding domain"/>
    <property type="match status" value="1"/>
</dbReference>
<accession>A0A2V4BUK7</accession>
<evidence type="ECO:0000259" key="3">
    <source>
        <dbReference type="PROSITE" id="PS50930"/>
    </source>
</evidence>
<evidence type="ECO:0000313" key="5">
    <source>
        <dbReference type="Proteomes" id="UP000247903"/>
    </source>
</evidence>
<feature type="domain" description="Response regulatory" evidence="2">
    <location>
        <begin position="3"/>
        <end position="116"/>
    </location>
</feature>
<dbReference type="AlphaFoldDB" id="A0A2V4BUK7"/>
<dbReference type="SMART" id="SM00448">
    <property type="entry name" value="REC"/>
    <property type="match status" value="1"/>
</dbReference>
<dbReference type="InterPro" id="IPR011006">
    <property type="entry name" value="CheY-like_superfamily"/>
</dbReference>
<dbReference type="GO" id="GO:0000156">
    <property type="term" value="F:phosphorelay response regulator activity"/>
    <property type="evidence" value="ECO:0007669"/>
    <property type="project" value="InterPro"/>
</dbReference>
<protein>
    <recommendedName>
        <fullName evidence="6">DNA-binding response regulator</fullName>
    </recommendedName>
</protein>
<gene>
    <name evidence="4" type="ORF">DMB65_01225</name>
</gene>
<dbReference type="OrthoDB" id="2962330at2"/>
<comment type="caution">
    <text evidence="4">The sequence shown here is derived from an EMBL/GenBank/DDBJ whole genome shotgun (WGS) entry which is preliminary data.</text>
</comment>
<sequence length="216" mass="24760">MPKIVIVEDQVLIANHIKNILTDCGYASIELAFNLNDATITLHHFSPEIILLDINVEDHDTGIEWAKMNLTNEKVIFITGQTEMETLQKALKIQPVAYLTKPIKKIDLIAAIEVAREQSKPKSITVKDGYKDVKILLDSILFIKSDKNYIDIITTSKTHTIRTTLDNFHKELDASTFYKVHRSYIVNKDKISIKSSSFVKIEQYEIPISREIDFRI</sequence>
<dbReference type="EMBL" id="QJHK01000001">
    <property type="protein sequence ID" value="PXY42675.1"/>
    <property type="molecule type" value="Genomic_DNA"/>
</dbReference>
<keyword evidence="5" id="KW-1185">Reference proteome</keyword>
<dbReference type="RefSeq" id="WP_110304851.1">
    <property type="nucleotide sequence ID" value="NZ_QJHK01000001.1"/>
</dbReference>
<evidence type="ECO:0000259" key="2">
    <source>
        <dbReference type="PROSITE" id="PS50110"/>
    </source>
</evidence>
<evidence type="ECO:0000256" key="1">
    <source>
        <dbReference type="PROSITE-ProRule" id="PRU00169"/>
    </source>
</evidence>
<dbReference type="InterPro" id="IPR001789">
    <property type="entry name" value="Sig_transdc_resp-reg_receiver"/>
</dbReference>
<organism evidence="4 5">
    <name type="scientific">Flavobacterium cheongpyeongense</name>
    <dbReference type="NCBI Taxonomy" id="2212651"/>
    <lineage>
        <taxon>Bacteria</taxon>
        <taxon>Pseudomonadati</taxon>
        <taxon>Bacteroidota</taxon>
        <taxon>Flavobacteriia</taxon>
        <taxon>Flavobacteriales</taxon>
        <taxon>Flavobacteriaceae</taxon>
        <taxon>Flavobacterium</taxon>
    </lineage>
</organism>
<dbReference type="Pfam" id="PF00072">
    <property type="entry name" value="Response_reg"/>
    <property type="match status" value="1"/>
</dbReference>
<dbReference type="Pfam" id="PF04397">
    <property type="entry name" value="LytTR"/>
    <property type="match status" value="1"/>
</dbReference>
<dbReference type="InterPro" id="IPR007492">
    <property type="entry name" value="LytTR_DNA-bd_dom"/>
</dbReference>
<dbReference type="PANTHER" id="PTHR37299">
    <property type="entry name" value="TRANSCRIPTIONAL REGULATOR-RELATED"/>
    <property type="match status" value="1"/>
</dbReference>